<accession>A0A2U9IN40</accession>
<dbReference type="EMBL" id="CP029288">
    <property type="protein sequence ID" value="AWR97489.1"/>
    <property type="molecule type" value="Genomic_DNA"/>
</dbReference>
<feature type="domain" description="Major facilitator superfamily (MFS) profile" evidence="5">
    <location>
        <begin position="149"/>
        <end position="360"/>
    </location>
</feature>
<dbReference type="Proteomes" id="UP000248410">
    <property type="component" value="Chromosome"/>
</dbReference>
<keyword evidence="4" id="KW-0472">Membrane</keyword>
<dbReference type="KEGG" id="asul:DFR86_07955"/>
<protein>
    <recommendedName>
        <fullName evidence="5">Major facilitator superfamily (MFS) profile domain-containing protein</fullName>
    </recommendedName>
</protein>
<dbReference type="GO" id="GO:0005886">
    <property type="term" value="C:plasma membrane"/>
    <property type="evidence" value="ECO:0007669"/>
    <property type="project" value="UniProtKB-SubCell"/>
</dbReference>
<feature type="transmembrane region" description="Helical" evidence="4">
    <location>
        <begin position="68"/>
        <end position="85"/>
    </location>
</feature>
<dbReference type="AlphaFoldDB" id="A0A2U9IN40"/>
<feature type="transmembrane region" description="Helical" evidence="4">
    <location>
        <begin position="147"/>
        <end position="166"/>
    </location>
</feature>
<dbReference type="GeneID" id="36837894"/>
<dbReference type="RefSeq" id="WP_110380379.1">
    <property type="nucleotide sequence ID" value="NZ_CP029288.2"/>
</dbReference>
<dbReference type="PROSITE" id="PS50850">
    <property type="entry name" value="MFS"/>
    <property type="match status" value="1"/>
</dbReference>
<name>A0A2U9IN40_9CREN</name>
<comment type="subcellular location">
    <subcellularLocation>
        <location evidence="1">Cell membrane</location>
        <topology evidence="1">Multi-pass membrane protein</topology>
    </subcellularLocation>
</comment>
<gene>
    <name evidence="6" type="ORF">DFR86_07955</name>
</gene>
<dbReference type="InterPro" id="IPR011701">
    <property type="entry name" value="MFS"/>
</dbReference>
<evidence type="ECO:0000313" key="7">
    <source>
        <dbReference type="Proteomes" id="UP000248410"/>
    </source>
</evidence>
<feature type="transmembrane region" description="Helical" evidence="4">
    <location>
        <begin position="36"/>
        <end position="61"/>
    </location>
</feature>
<keyword evidence="3" id="KW-1003">Cell membrane</keyword>
<dbReference type="InterPro" id="IPR020846">
    <property type="entry name" value="MFS_dom"/>
</dbReference>
<evidence type="ECO:0000313" key="6">
    <source>
        <dbReference type="EMBL" id="AWR97489.1"/>
    </source>
</evidence>
<dbReference type="Gene3D" id="1.20.1250.20">
    <property type="entry name" value="MFS general substrate transporter like domains"/>
    <property type="match status" value="2"/>
</dbReference>
<sequence length="360" mass="39907">MRLLVLVASLLTIFEWTSFFSASILSAIVLSKSIGILYAFLIFFSGFIGRPLGAIILGIIGDKFGRKVSLIFTAFLLFLGNLGIFSNVTIYILISILLLGISLGGEWSSASVIVAETSKFKAFWISFIQIGVPIGLLLSSILALDRIVYLILSFIILFLFFLSFKVEESPLFKYRDKTTFSIDLRKMIIGILVKLGESSTFYFFVSFSLSYLYILGFGSSTVFLFITAIEEAFLILVFGHLSDIRGRKSISYLGFVFMTLSILFFVLFSTMKSYLGVLSSFLLFGFGDSAVYAAQGAILSELFKTENRTLSVGVSYQLSALLAGGVTPVLLSINHSIEWLILVPCIYIFISMFGLNFISR</sequence>
<feature type="transmembrane region" description="Helical" evidence="4">
    <location>
        <begin position="187"/>
        <end position="205"/>
    </location>
</feature>
<dbReference type="OrthoDB" id="117970at2157"/>
<dbReference type="InterPro" id="IPR036259">
    <property type="entry name" value="MFS_trans_sf"/>
</dbReference>
<feature type="transmembrane region" description="Helical" evidence="4">
    <location>
        <begin position="122"/>
        <end position="141"/>
    </location>
</feature>
<keyword evidence="2" id="KW-0813">Transport</keyword>
<feature type="transmembrane region" description="Helical" evidence="4">
    <location>
        <begin position="274"/>
        <end position="294"/>
    </location>
</feature>
<keyword evidence="4" id="KW-1133">Transmembrane helix</keyword>
<keyword evidence="7" id="KW-1185">Reference proteome</keyword>
<feature type="transmembrane region" description="Helical" evidence="4">
    <location>
        <begin position="314"/>
        <end position="333"/>
    </location>
</feature>
<reference evidence="6 7" key="1">
    <citation type="submission" date="2018-05" db="EMBL/GenBank/DDBJ databases">
        <title>Complete Genome Sequences of Extremely Thermoacidophilic, Metal-Mobilizing Type-Strain Members of the Archaeal Family Sulfolobaceae: Acidianus brierleyi DSM-1651T, Acidianus sulfidivorans DSM-18786T, Metallosphaera hakonensis DSM-7519T, and Metallosphaera prunae DSM-10039T.</title>
        <authorList>
            <person name="Counts J.A."/>
            <person name="Kelly R.M."/>
        </authorList>
    </citation>
    <scope>NUCLEOTIDE SEQUENCE [LARGE SCALE GENOMIC DNA]</scope>
    <source>
        <strain evidence="6 7">JP7</strain>
    </source>
</reference>
<dbReference type="SUPFAM" id="SSF103473">
    <property type="entry name" value="MFS general substrate transporter"/>
    <property type="match status" value="1"/>
</dbReference>
<feature type="transmembrane region" description="Helical" evidence="4">
    <location>
        <begin position="91"/>
        <end position="115"/>
    </location>
</feature>
<feature type="transmembrane region" description="Helical" evidence="4">
    <location>
        <begin position="211"/>
        <end position="238"/>
    </location>
</feature>
<dbReference type="GO" id="GO:0022857">
    <property type="term" value="F:transmembrane transporter activity"/>
    <property type="evidence" value="ECO:0007669"/>
    <property type="project" value="InterPro"/>
</dbReference>
<evidence type="ECO:0000259" key="5">
    <source>
        <dbReference type="PROSITE" id="PS50850"/>
    </source>
</evidence>
<proteinExistence type="predicted"/>
<feature type="transmembrane region" description="Helical" evidence="4">
    <location>
        <begin position="339"/>
        <end position="358"/>
    </location>
</feature>
<dbReference type="PANTHER" id="PTHR43045:SF1">
    <property type="entry name" value="SHIKIMATE TRANSPORTER"/>
    <property type="match status" value="1"/>
</dbReference>
<organism evidence="6 7">
    <name type="scientific">Acidianus sulfidivorans JP7</name>
    <dbReference type="NCBI Taxonomy" id="619593"/>
    <lineage>
        <taxon>Archaea</taxon>
        <taxon>Thermoproteota</taxon>
        <taxon>Thermoprotei</taxon>
        <taxon>Sulfolobales</taxon>
        <taxon>Sulfolobaceae</taxon>
        <taxon>Acidianus</taxon>
    </lineage>
</organism>
<dbReference type="PANTHER" id="PTHR43045">
    <property type="entry name" value="SHIKIMATE TRANSPORTER"/>
    <property type="match status" value="1"/>
</dbReference>
<dbReference type="Pfam" id="PF07690">
    <property type="entry name" value="MFS_1"/>
    <property type="match status" value="1"/>
</dbReference>
<feature type="transmembrane region" description="Helical" evidence="4">
    <location>
        <begin position="250"/>
        <end position="268"/>
    </location>
</feature>
<evidence type="ECO:0000256" key="2">
    <source>
        <dbReference type="ARBA" id="ARBA00022448"/>
    </source>
</evidence>
<evidence type="ECO:0000256" key="3">
    <source>
        <dbReference type="ARBA" id="ARBA00022475"/>
    </source>
</evidence>
<keyword evidence="4" id="KW-0812">Transmembrane</keyword>
<evidence type="ECO:0000256" key="4">
    <source>
        <dbReference type="SAM" id="Phobius"/>
    </source>
</evidence>
<evidence type="ECO:0000256" key="1">
    <source>
        <dbReference type="ARBA" id="ARBA00004651"/>
    </source>
</evidence>